<evidence type="ECO:0000313" key="11">
    <source>
        <dbReference type="Proteomes" id="UP001549363"/>
    </source>
</evidence>
<organism evidence="10 11">
    <name type="scientific">Lysinibacillus parviboronicapiens</name>
    <dbReference type="NCBI Taxonomy" id="436516"/>
    <lineage>
        <taxon>Bacteria</taxon>
        <taxon>Bacillati</taxon>
        <taxon>Bacillota</taxon>
        <taxon>Bacilli</taxon>
        <taxon>Bacillales</taxon>
        <taxon>Bacillaceae</taxon>
        <taxon>Lysinibacillus</taxon>
    </lineage>
</organism>
<dbReference type="NCBIfam" id="NF043067">
    <property type="entry name" value="AAC_6p_group_E"/>
    <property type="match status" value="1"/>
</dbReference>
<dbReference type="Proteomes" id="UP001549363">
    <property type="component" value="Unassembled WGS sequence"/>
</dbReference>
<sequence>MIRQARNEDAQTAAQLALLLWPNNTLMAFMEEMTLHTTTENTAIFLAYQGLEAVGFAQCQLRTDYVEGTSSSPIGYLEGLFVKEDYRGHGLAKQLVATCEQWAKMKGCLEFASDCELHNLDSLAVHQKLGFTEVNRIICFTKSLI</sequence>
<feature type="domain" description="N-acetyltransferase" evidence="9">
    <location>
        <begin position="1"/>
        <end position="145"/>
    </location>
</feature>
<dbReference type="InterPro" id="IPR016181">
    <property type="entry name" value="Acyl_CoA_acyltransferase"/>
</dbReference>
<dbReference type="EC" id="2.3.1.82" evidence="2"/>
<dbReference type="InterPro" id="IPR000182">
    <property type="entry name" value="GNAT_dom"/>
</dbReference>
<comment type="subunit">
    <text evidence="1">Homodimer.</text>
</comment>
<gene>
    <name evidence="10" type="ORF">ABIA69_004629</name>
</gene>
<evidence type="ECO:0000256" key="1">
    <source>
        <dbReference type="ARBA" id="ARBA00011738"/>
    </source>
</evidence>
<evidence type="ECO:0000256" key="3">
    <source>
        <dbReference type="ARBA" id="ARBA00017677"/>
    </source>
</evidence>
<name>A0ABV2PR61_9BACI</name>
<evidence type="ECO:0000256" key="7">
    <source>
        <dbReference type="ARBA" id="ARBA00029660"/>
    </source>
</evidence>
<keyword evidence="6 10" id="KW-0012">Acyltransferase</keyword>
<dbReference type="Gene3D" id="3.40.630.30">
    <property type="match status" value="1"/>
</dbReference>
<dbReference type="CDD" id="cd04301">
    <property type="entry name" value="NAT_SF"/>
    <property type="match status" value="1"/>
</dbReference>
<dbReference type="GO" id="GO:0047663">
    <property type="term" value="F:aminoglycoside 6'-N-acetyltransferase activity"/>
    <property type="evidence" value="ECO:0007669"/>
    <property type="project" value="UniProtKB-EC"/>
</dbReference>
<evidence type="ECO:0000313" key="10">
    <source>
        <dbReference type="EMBL" id="MET4563432.1"/>
    </source>
</evidence>
<dbReference type="SUPFAM" id="SSF55729">
    <property type="entry name" value="Acyl-CoA N-acyltransferases (Nat)"/>
    <property type="match status" value="1"/>
</dbReference>
<reference evidence="10 11" key="1">
    <citation type="submission" date="2024-06" db="EMBL/GenBank/DDBJ databases">
        <title>Sorghum-associated microbial communities from plants grown in Nebraska, USA.</title>
        <authorList>
            <person name="Schachtman D."/>
        </authorList>
    </citation>
    <scope>NUCLEOTIDE SEQUENCE [LARGE SCALE GENOMIC DNA]</scope>
    <source>
        <strain evidence="10 11">736</strain>
    </source>
</reference>
<dbReference type="PIRSF" id="PIRSF000452">
    <property type="entry name" value="6-N-acetyltransf"/>
    <property type="match status" value="1"/>
</dbReference>
<keyword evidence="4 10" id="KW-0808">Transferase</keyword>
<dbReference type="InterPro" id="IPR024170">
    <property type="entry name" value="Aminoglycoside_N6-AcTrfrase"/>
</dbReference>
<dbReference type="RefSeq" id="WP_054768687.1">
    <property type="nucleotide sequence ID" value="NZ_CP073713.1"/>
</dbReference>
<dbReference type="EMBL" id="JBEPSB010000041">
    <property type="protein sequence ID" value="MET4563432.1"/>
    <property type="molecule type" value="Genomic_DNA"/>
</dbReference>
<dbReference type="PROSITE" id="PS51186">
    <property type="entry name" value="GNAT"/>
    <property type="match status" value="1"/>
</dbReference>
<keyword evidence="5" id="KW-0046">Antibiotic resistance</keyword>
<proteinExistence type="predicted"/>
<protein>
    <recommendedName>
        <fullName evidence="3">Aminoglycoside N(6')-acetyltransferase type 1</fullName>
        <ecNumber evidence="2">2.3.1.82</ecNumber>
    </recommendedName>
    <alternativeName>
        <fullName evidence="7">Aminoglycoside resistance protein</fullName>
    </alternativeName>
</protein>
<dbReference type="PANTHER" id="PTHR43877">
    <property type="entry name" value="AMINOALKYLPHOSPHONATE N-ACETYLTRANSFERASE-RELATED-RELATED"/>
    <property type="match status" value="1"/>
</dbReference>
<evidence type="ECO:0000256" key="4">
    <source>
        <dbReference type="ARBA" id="ARBA00022679"/>
    </source>
</evidence>
<evidence type="ECO:0000256" key="2">
    <source>
        <dbReference type="ARBA" id="ARBA00012888"/>
    </source>
</evidence>
<dbReference type="InterPro" id="IPR050832">
    <property type="entry name" value="Bact_Acetyltransf"/>
</dbReference>
<evidence type="ECO:0000256" key="6">
    <source>
        <dbReference type="ARBA" id="ARBA00023315"/>
    </source>
</evidence>
<evidence type="ECO:0000256" key="8">
    <source>
        <dbReference type="ARBA" id="ARBA00048923"/>
    </source>
</evidence>
<accession>A0ABV2PR61</accession>
<evidence type="ECO:0000259" key="9">
    <source>
        <dbReference type="PROSITE" id="PS51186"/>
    </source>
</evidence>
<comment type="catalytic activity">
    <reaction evidence="8">
        <text>kanamycin B + acetyl-CoA = N(6')-acetylkanamycin B + CoA + H(+)</text>
        <dbReference type="Rhea" id="RHEA:16449"/>
        <dbReference type="ChEBI" id="CHEBI:15378"/>
        <dbReference type="ChEBI" id="CHEBI:57287"/>
        <dbReference type="ChEBI" id="CHEBI:57288"/>
        <dbReference type="ChEBI" id="CHEBI:58390"/>
        <dbReference type="ChEBI" id="CHEBI:58549"/>
        <dbReference type="EC" id="2.3.1.82"/>
    </reaction>
</comment>
<evidence type="ECO:0000256" key="5">
    <source>
        <dbReference type="ARBA" id="ARBA00023251"/>
    </source>
</evidence>
<dbReference type="Pfam" id="PF00583">
    <property type="entry name" value="Acetyltransf_1"/>
    <property type="match status" value="1"/>
</dbReference>
<keyword evidence="11" id="KW-1185">Reference proteome</keyword>
<comment type="caution">
    <text evidence="10">The sequence shown here is derived from an EMBL/GenBank/DDBJ whole genome shotgun (WGS) entry which is preliminary data.</text>
</comment>